<keyword evidence="9" id="KW-1133">Transmembrane helix</keyword>
<dbReference type="GO" id="GO:0043565">
    <property type="term" value="F:sequence-specific DNA binding"/>
    <property type="evidence" value="ECO:0007669"/>
    <property type="project" value="TreeGrafter"/>
</dbReference>
<evidence type="ECO:0000313" key="11">
    <source>
        <dbReference type="EMBL" id="PMD33043.1"/>
    </source>
</evidence>
<dbReference type="PANTHER" id="PTHR47782">
    <property type="entry name" value="ZN(II)2CYS6 TRANSCRIPTION FACTOR (EUROFUNG)-RELATED"/>
    <property type="match status" value="1"/>
</dbReference>
<accession>A0A2J6R3H1</accession>
<dbReference type="STRING" id="1149755.A0A2J6R3H1"/>
<organism evidence="11 12">
    <name type="scientific">Hyaloscypha variabilis (strain UAMH 11265 / GT02V1 / F)</name>
    <name type="common">Meliniomyces variabilis</name>
    <dbReference type="NCBI Taxonomy" id="1149755"/>
    <lineage>
        <taxon>Eukaryota</taxon>
        <taxon>Fungi</taxon>
        <taxon>Dikarya</taxon>
        <taxon>Ascomycota</taxon>
        <taxon>Pezizomycotina</taxon>
        <taxon>Leotiomycetes</taxon>
        <taxon>Helotiales</taxon>
        <taxon>Hyaloscyphaceae</taxon>
        <taxon>Hyaloscypha</taxon>
        <taxon>Hyaloscypha variabilis</taxon>
    </lineage>
</organism>
<dbReference type="PANTHER" id="PTHR47782:SF12">
    <property type="entry name" value="ZN(II)2CYS6 TRANSCRIPTION FACTOR (EUROFUNG)"/>
    <property type="match status" value="1"/>
</dbReference>
<dbReference type="SMART" id="SM00906">
    <property type="entry name" value="Fungal_trans"/>
    <property type="match status" value="1"/>
</dbReference>
<dbReference type="OrthoDB" id="2399539at2759"/>
<proteinExistence type="predicted"/>
<dbReference type="SMART" id="SM00066">
    <property type="entry name" value="GAL4"/>
    <property type="match status" value="1"/>
</dbReference>
<evidence type="ECO:0000256" key="8">
    <source>
        <dbReference type="SAM" id="MobiDB-lite"/>
    </source>
</evidence>
<keyword evidence="4" id="KW-0805">Transcription regulation</keyword>
<dbReference type="InterPro" id="IPR007219">
    <property type="entry name" value="XnlR_reg_dom"/>
</dbReference>
<evidence type="ECO:0000256" key="2">
    <source>
        <dbReference type="ARBA" id="ARBA00022723"/>
    </source>
</evidence>
<dbReference type="GO" id="GO:0000981">
    <property type="term" value="F:DNA-binding transcription factor activity, RNA polymerase II-specific"/>
    <property type="evidence" value="ECO:0007669"/>
    <property type="project" value="InterPro"/>
</dbReference>
<keyword evidence="5" id="KW-0238">DNA-binding</keyword>
<dbReference type="Proteomes" id="UP000235786">
    <property type="component" value="Unassembled WGS sequence"/>
</dbReference>
<comment type="subcellular location">
    <subcellularLocation>
        <location evidence="1">Nucleus</location>
    </subcellularLocation>
</comment>
<name>A0A2J6R3H1_HYAVF</name>
<dbReference type="Pfam" id="PF00172">
    <property type="entry name" value="Zn_clus"/>
    <property type="match status" value="1"/>
</dbReference>
<evidence type="ECO:0000256" key="9">
    <source>
        <dbReference type="SAM" id="Phobius"/>
    </source>
</evidence>
<dbReference type="SUPFAM" id="SSF57701">
    <property type="entry name" value="Zn2/Cys6 DNA-binding domain"/>
    <property type="match status" value="1"/>
</dbReference>
<evidence type="ECO:0000256" key="7">
    <source>
        <dbReference type="ARBA" id="ARBA00023242"/>
    </source>
</evidence>
<feature type="domain" description="Zn(2)-C6 fungal-type" evidence="10">
    <location>
        <begin position="3"/>
        <end position="33"/>
    </location>
</feature>
<dbReference type="InterPro" id="IPR001138">
    <property type="entry name" value="Zn2Cys6_DnaBD"/>
</dbReference>
<keyword evidence="6" id="KW-0804">Transcription</keyword>
<dbReference type="PROSITE" id="PS50048">
    <property type="entry name" value="ZN2_CY6_FUNGAL_2"/>
    <property type="match status" value="1"/>
</dbReference>
<dbReference type="GO" id="GO:0005634">
    <property type="term" value="C:nucleus"/>
    <property type="evidence" value="ECO:0007669"/>
    <property type="project" value="UniProtKB-SubCell"/>
</dbReference>
<evidence type="ECO:0000256" key="1">
    <source>
        <dbReference type="ARBA" id="ARBA00004123"/>
    </source>
</evidence>
<evidence type="ECO:0000313" key="12">
    <source>
        <dbReference type="Proteomes" id="UP000235786"/>
    </source>
</evidence>
<keyword evidence="3" id="KW-0862">Zinc</keyword>
<keyword evidence="9" id="KW-0472">Membrane</keyword>
<dbReference type="EMBL" id="KZ613957">
    <property type="protein sequence ID" value="PMD33043.1"/>
    <property type="molecule type" value="Genomic_DNA"/>
</dbReference>
<sequence length="751" mass="84271">MQACDRCHARKTRCDRRMPQCSACEKVGAACLHVDKVRQRQLPRGYMDSMEIQLQELGNENQRMRRELAALRSQLADQARKGKENNDNAASDAIPNNNSDADDAQNSVARYMSPEKTPTGDVFTTEVSYLSLKATGETRYVGSSSGMGLASIIGSLINSENGISLCPMEQKEQDGCSTQLNSTTAPEAPFPPRRIAMPFIEAYFQHTHITFPLLHRPSFLQTAERIYEDPDYYENHPYESFVFDMVLAIGSSNINRFEESVASATTHYMRAQAKLRQVLDMKGLIPLKAILLLSQHGIFSNLRDTSASIWHLVGIGARLCFEMGLHLEPKIANGQPMPTSKGIRHVTMEEEMRKRCFWCLYNLDRVVSFTLGRPAAIQDRDIDVSLPSHLDDESFGIDRPIVQESQPGGNLGANVSPFLHLIRIRRLSGEILATFYSANQSTNVSAEEKQAVRRRLHEDVIAWRNDTRLLNLAEKQPREGSYVSSFVTPEWYNAVFNNALLLLYRPSPYIPHPPATIGFGDQGGGDHGNLFSAAKATITAYSDLHRKRRLNYSWITLHGVFIAGLAYLYAVGRAIKDGGRNMPIPDYLDVINDTRTCSNVLVAICERWNVARRSCELFNKLSSAVIRDAVNAATKGDIVFSNTNNAAPQPQRNQQKQTNSMVGEMNTRNPDPGQYDFLDDMGMFNDAPPVEHTSVLDEFRQYAGAFENAFLGEQYFPSELVTGFSQSWTFDDSFPIQEDNSVQMQENNGLW</sequence>
<dbReference type="Gene3D" id="4.10.240.10">
    <property type="entry name" value="Zn(2)-C6 fungal-type DNA-binding domain"/>
    <property type="match status" value="1"/>
</dbReference>
<dbReference type="AlphaFoldDB" id="A0A2J6R3H1"/>
<dbReference type="InterPro" id="IPR036864">
    <property type="entry name" value="Zn2-C6_fun-type_DNA-bd_sf"/>
</dbReference>
<evidence type="ECO:0000256" key="6">
    <source>
        <dbReference type="ARBA" id="ARBA00023163"/>
    </source>
</evidence>
<evidence type="ECO:0000256" key="5">
    <source>
        <dbReference type="ARBA" id="ARBA00023125"/>
    </source>
</evidence>
<evidence type="ECO:0000256" key="3">
    <source>
        <dbReference type="ARBA" id="ARBA00022833"/>
    </source>
</evidence>
<dbReference type="GO" id="GO:0045944">
    <property type="term" value="P:positive regulation of transcription by RNA polymerase II"/>
    <property type="evidence" value="ECO:0007669"/>
    <property type="project" value="TreeGrafter"/>
</dbReference>
<keyword evidence="2" id="KW-0479">Metal-binding</keyword>
<gene>
    <name evidence="11" type="ORF">L207DRAFT_499331</name>
</gene>
<keyword evidence="12" id="KW-1185">Reference proteome</keyword>
<dbReference type="PROSITE" id="PS00463">
    <property type="entry name" value="ZN2_CY6_FUNGAL_1"/>
    <property type="match status" value="1"/>
</dbReference>
<keyword evidence="9" id="KW-0812">Transmembrane</keyword>
<dbReference type="CDD" id="cd12148">
    <property type="entry name" value="fungal_TF_MHR"/>
    <property type="match status" value="1"/>
</dbReference>
<feature type="region of interest" description="Disordered" evidence="8">
    <location>
        <begin position="76"/>
        <end position="104"/>
    </location>
</feature>
<protein>
    <recommendedName>
        <fullName evidence="10">Zn(2)-C6 fungal-type domain-containing protein</fullName>
    </recommendedName>
</protein>
<feature type="transmembrane region" description="Helical" evidence="9">
    <location>
        <begin position="552"/>
        <end position="572"/>
    </location>
</feature>
<reference evidence="11 12" key="1">
    <citation type="submission" date="2016-04" db="EMBL/GenBank/DDBJ databases">
        <title>A degradative enzymes factory behind the ericoid mycorrhizal symbiosis.</title>
        <authorList>
            <consortium name="DOE Joint Genome Institute"/>
            <person name="Martino E."/>
            <person name="Morin E."/>
            <person name="Grelet G."/>
            <person name="Kuo A."/>
            <person name="Kohler A."/>
            <person name="Daghino S."/>
            <person name="Barry K."/>
            <person name="Choi C."/>
            <person name="Cichocki N."/>
            <person name="Clum A."/>
            <person name="Copeland A."/>
            <person name="Hainaut M."/>
            <person name="Haridas S."/>
            <person name="Labutti K."/>
            <person name="Lindquist E."/>
            <person name="Lipzen A."/>
            <person name="Khouja H.-R."/>
            <person name="Murat C."/>
            <person name="Ohm R."/>
            <person name="Olson A."/>
            <person name="Spatafora J."/>
            <person name="Veneault-Fourrey C."/>
            <person name="Henrissat B."/>
            <person name="Grigoriev I."/>
            <person name="Martin F."/>
            <person name="Perotto S."/>
        </authorList>
    </citation>
    <scope>NUCLEOTIDE SEQUENCE [LARGE SCALE GENOMIC DNA]</scope>
    <source>
        <strain evidence="11 12">F</strain>
    </source>
</reference>
<evidence type="ECO:0000259" key="10">
    <source>
        <dbReference type="PROSITE" id="PS50048"/>
    </source>
</evidence>
<evidence type="ECO:0000256" key="4">
    <source>
        <dbReference type="ARBA" id="ARBA00023015"/>
    </source>
</evidence>
<dbReference type="GO" id="GO:0008270">
    <property type="term" value="F:zinc ion binding"/>
    <property type="evidence" value="ECO:0007669"/>
    <property type="project" value="InterPro"/>
</dbReference>
<dbReference type="Pfam" id="PF04082">
    <property type="entry name" value="Fungal_trans"/>
    <property type="match status" value="1"/>
</dbReference>
<dbReference type="GO" id="GO:0006351">
    <property type="term" value="P:DNA-templated transcription"/>
    <property type="evidence" value="ECO:0007669"/>
    <property type="project" value="InterPro"/>
</dbReference>
<keyword evidence="7" id="KW-0539">Nucleus</keyword>
<dbReference type="InterPro" id="IPR052202">
    <property type="entry name" value="Yeast_MetPath_Reg"/>
</dbReference>
<dbReference type="CDD" id="cd00067">
    <property type="entry name" value="GAL4"/>
    <property type="match status" value="1"/>
</dbReference>